<sequence length="399" mass="45365">MTILCITCYYKGAPFLRAAKAAGNTVYLLTAKKLEHEFWPRESIDEFFYLEDDSNSPTNLYNLAKGFAWMARSRKIDRVVALDDFDVEKAAYLREEFRIPGMGQTTARHFRDKLAMRVRAWENGIPVPRFADLFNDVELTQYANTVTYPCLVKPRGEASATGIKKVHSAQELWDHVHSLGERRKDFLVEEFRPGDVYHVDALSVDGEIVFCQVSRYLSTPFEVAHGGGIFRSVSVPYHDEDAVILRRLTEDVMHAFRMQFSASHTEFIKTQDGQFVFLETASRVGGAHLAEMVEAATGVSLWEEWAKLETAMAQEKPYSVPQRRYDQSGIIVSLSRYEHPDTAGFTDPEIVWRMDKKQHIGLIVASESTQRILDLLDDYAGRIGRDFHASAPPASKSLH</sequence>
<keyword evidence="3 4" id="KW-0067">ATP-binding</keyword>
<feature type="domain" description="ATP-grasp" evidence="5">
    <location>
        <begin position="117"/>
        <end position="310"/>
    </location>
</feature>
<evidence type="ECO:0000256" key="1">
    <source>
        <dbReference type="ARBA" id="ARBA00022598"/>
    </source>
</evidence>
<dbReference type="EMBL" id="PTJC01000007">
    <property type="protein sequence ID" value="PPK84748.1"/>
    <property type="molecule type" value="Genomic_DNA"/>
</dbReference>
<dbReference type="GO" id="GO:0008716">
    <property type="term" value="F:D-alanine-D-alanine ligase activity"/>
    <property type="evidence" value="ECO:0007669"/>
    <property type="project" value="InterPro"/>
</dbReference>
<dbReference type="InterPro" id="IPR052032">
    <property type="entry name" value="ATP-dep_AA_Ligase"/>
</dbReference>
<accession>A0A2S6I198</accession>
<evidence type="ECO:0000259" key="5">
    <source>
        <dbReference type="PROSITE" id="PS50975"/>
    </source>
</evidence>
<proteinExistence type="predicted"/>
<dbReference type="Gene3D" id="3.30.1490.20">
    <property type="entry name" value="ATP-grasp fold, A domain"/>
    <property type="match status" value="1"/>
</dbReference>
<keyword evidence="7" id="KW-1185">Reference proteome</keyword>
<dbReference type="Proteomes" id="UP000237662">
    <property type="component" value="Unassembled WGS sequence"/>
</dbReference>
<evidence type="ECO:0000256" key="4">
    <source>
        <dbReference type="PROSITE-ProRule" id="PRU00409"/>
    </source>
</evidence>
<name>A0A2S6I198_9BACT</name>
<evidence type="ECO:0000313" key="7">
    <source>
        <dbReference type="Proteomes" id="UP000237662"/>
    </source>
</evidence>
<organism evidence="6 7">
    <name type="scientific">Neolewinella xylanilytica</name>
    <dbReference type="NCBI Taxonomy" id="1514080"/>
    <lineage>
        <taxon>Bacteria</taxon>
        <taxon>Pseudomonadati</taxon>
        <taxon>Bacteroidota</taxon>
        <taxon>Saprospiria</taxon>
        <taxon>Saprospirales</taxon>
        <taxon>Lewinellaceae</taxon>
        <taxon>Neolewinella</taxon>
    </lineage>
</organism>
<dbReference type="GO" id="GO:0005524">
    <property type="term" value="F:ATP binding"/>
    <property type="evidence" value="ECO:0007669"/>
    <property type="project" value="UniProtKB-UniRule"/>
</dbReference>
<dbReference type="PROSITE" id="PS50975">
    <property type="entry name" value="ATP_GRASP"/>
    <property type="match status" value="1"/>
</dbReference>
<keyword evidence="1" id="KW-0436">Ligase</keyword>
<dbReference type="Pfam" id="PF07478">
    <property type="entry name" value="Dala_Dala_lig_C"/>
    <property type="match status" value="1"/>
</dbReference>
<dbReference type="GO" id="GO:0046872">
    <property type="term" value="F:metal ion binding"/>
    <property type="evidence" value="ECO:0007669"/>
    <property type="project" value="InterPro"/>
</dbReference>
<gene>
    <name evidence="6" type="ORF">CLV84_3911</name>
</gene>
<dbReference type="InterPro" id="IPR013815">
    <property type="entry name" value="ATP_grasp_subdomain_1"/>
</dbReference>
<dbReference type="InterPro" id="IPR011095">
    <property type="entry name" value="Dala_Dala_lig_C"/>
</dbReference>
<dbReference type="RefSeq" id="WP_104421466.1">
    <property type="nucleotide sequence ID" value="NZ_PTJC01000007.1"/>
</dbReference>
<protein>
    <submittedName>
        <fullName evidence="6">ATP-grasp domain-containing protein</fullName>
    </submittedName>
</protein>
<dbReference type="AlphaFoldDB" id="A0A2S6I198"/>
<evidence type="ECO:0000313" key="6">
    <source>
        <dbReference type="EMBL" id="PPK84748.1"/>
    </source>
</evidence>
<dbReference type="OrthoDB" id="1195727at2"/>
<dbReference type="InterPro" id="IPR011761">
    <property type="entry name" value="ATP-grasp"/>
</dbReference>
<dbReference type="Gene3D" id="3.30.470.20">
    <property type="entry name" value="ATP-grasp fold, B domain"/>
    <property type="match status" value="1"/>
</dbReference>
<evidence type="ECO:0000256" key="3">
    <source>
        <dbReference type="ARBA" id="ARBA00022840"/>
    </source>
</evidence>
<comment type="caution">
    <text evidence="6">The sequence shown here is derived from an EMBL/GenBank/DDBJ whole genome shotgun (WGS) entry which is preliminary data.</text>
</comment>
<evidence type="ECO:0000256" key="2">
    <source>
        <dbReference type="ARBA" id="ARBA00022741"/>
    </source>
</evidence>
<reference evidence="6 7" key="1">
    <citation type="submission" date="2018-02" db="EMBL/GenBank/DDBJ databases">
        <title>Genomic Encyclopedia of Archaeal and Bacterial Type Strains, Phase II (KMG-II): from individual species to whole genera.</title>
        <authorList>
            <person name="Goeker M."/>
        </authorList>
    </citation>
    <scope>NUCLEOTIDE SEQUENCE [LARGE SCALE GENOMIC DNA]</scope>
    <source>
        <strain evidence="6 7">DSM 29526</strain>
    </source>
</reference>
<dbReference type="Gene3D" id="3.40.50.20">
    <property type="match status" value="1"/>
</dbReference>
<keyword evidence="2 4" id="KW-0547">Nucleotide-binding</keyword>
<dbReference type="PANTHER" id="PTHR43585">
    <property type="entry name" value="FUMIPYRROLE BIOSYNTHESIS PROTEIN C"/>
    <property type="match status" value="1"/>
</dbReference>
<dbReference type="PANTHER" id="PTHR43585:SF2">
    <property type="entry name" value="ATP-GRASP ENZYME FSQD"/>
    <property type="match status" value="1"/>
</dbReference>
<dbReference type="SUPFAM" id="SSF56059">
    <property type="entry name" value="Glutathione synthetase ATP-binding domain-like"/>
    <property type="match status" value="1"/>
</dbReference>